<dbReference type="OMA" id="DEHGSQM"/>
<dbReference type="STRING" id="210143.A0A1R3IMT2"/>
<sequence length="60" mass="6925">MAFRRKEMMKKMIKKVGENDLAPRVKEQLQKSIPDSKVAMGRDKGGLYAGRHIQFGKLDY</sequence>
<dbReference type="EMBL" id="AWWV01009822">
    <property type="protein sequence ID" value="OMO83882.1"/>
    <property type="molecule type" value="Genomic_DNA"/>
</dbReference>
<keyword evidence="2" id="KW-1185">Reference proteome</keyword>
<dbReference type="Gramene" id="OMO83882">
    <property type="protein sequence ID" value="OMO83882"/>
    <property type="gene ID" value="CCACVL1_11098"/>
</dbReference>
<protein>
    <submittedName>
        <fullName evidence="1">Uncharacterized protein</fullName>
    </submittedName>
</protein>
<reference evidence="1 2" key="1">
    <citation type="submission" date="2013-09" db="EMBL/GenBank/DDBJ databases">
        <title>Corchorus capsularis genome sequencing.</title>
        <authorList>
            <person name="Alam M."/>
            <person name="Haque M.S."/>
            <person name="Islam M.S."/>
            <person name="Emdad E.M."/>
            <person name="Islam M.M."/>
            <person name="Ahmed B."/>
            <person name="Halim A."/>
            <person name="Hossen Q.M.M."/>
            <person name="Hossain M.Z."/>
            <person name="Ahmed R."/>
            <person name="Khan M.M."/>
            <person name="Islam R."/>
            <person name="Rashid M.M."/>
            <person name="Khan S.A."/>
            <person name="Rahman M.S."/>
            <person name="Alam M."/>
        </authorList>
    </citation>
    <scope>NUCLEOTIDE SEQUENCE [LARGE SCALE GENOMIC DNA]</scope>
    <source>
        <strain evidence="2">cv. CVL-1</strain>
        <tissue evidence="1">Whole seedling</tissue>
    </source>
</reference>
<name>A0A1R3IMT2_COCAP</name>
<accession>A0A1R3IMT2</accession>
<gene>
    <name evidence="1" type="ORF">CCACVL1_11098</name>
</gene>
<evidence type="ECO:0000313" key="2">
    <source>
        <dbReference type="Proteomes" id="UP000188268"/>
    </source>
</evidence>
<comment type="caution">
    <text evidence="1">The sequence shown here is derived from an EMBL/GenBank/DDBJ whole genome shotgun (WGS) entry which is preliminary data.</text>
</comment>
<evidence type="ECO:0000313" key="1">
    <source>
        <dbReference type="EMBL" id="OMO83882.1"/>
    </source>
</evidence>
<dbReference type="OrthoDB" id="361870at2759"/>
<dbReference type="AlphaFoldDB" id="A0A1R3IMT2"/>
<proteinExistence type="predicted"/>
<organism evidence="1 2">
    <name type="scientific">Corchorus capsularis</name>
    <name type="common">Jute</name>
    <dbReference type="NCBI Taxonomy" id="210143"/>
    <lineage>
        <taxon>Eukaryota</taxon>
        <taxon>Viridiplantae</taxon>
        <taxon>Streptophyta</taxon>
        <taxon>Embryophyta</taxon>
        <taxon>Tracheophyta</taxon>
        <taxon>Spermatophyta</taxon>
        <taxon>Magnoliopsida</taxon>
        <taxon>eudicotyledons</taxon>
        <taxon>Gunneridae</taxon>
        <taxon>Pentapetalae</taxon>
        <taxon>rosids</taxon>
        <taxon>malvids</taxon>
        <taxon>Malvales</taxon>
        <taxon>Malvaceae</taxon>
        <taxon>Grewioideae</taxon>
        <taxon>Apeibeae</taxon>
        <taxon>Corchorus</taxon>
    </lineage>
</organism>
<dbReference type="Proteomes" id="UP000188268">
    <property type="component" value="Unassembled WGS sequence"/>
</dbReference>